<keyword evidence="4" id="KW-0732">Signal</keyword>
<evidence type="ECO:0000259" key="11">
    <source>
        <dbReference type="Pfam" id="PF08263"/>
    </source>
</evidence>
<dbReference type="Proteomes" id="UP001530315">
    <property type="component" value="Unassembled WGS sequence"/>
</dbReference>
<organism evidence="13 14">
    <name type="scientific">Stephanodiscus triporus</name>
    <dbReference type="NCBI Taxonomy" id="2934178"/>
    <lineage>
        <taxon>Eukaryota</taxon>
        <taxon>Sar</taxon>
        <taxon>Stramenopiles</taxon>
        <taxon>Ochrophyta</taxon>
        <taxon>Bacillariophyta</taxon>
        <taxon>Coscinodiscophyceae</taxon>
        <taxon>Thalassiosirophycidae</taxon>
        <taxon>Stephanodiscales</taxon>
        <taxon>Stephanodiscaceae</taxon>
        <taxon>Stephanodiscus</taxon>
    </lineage>
</organism>
<keyword evidence="7" id="KW-0472">Membrane</keyword>
<evidence type="ECO:0000256" key="3">
    <source>
        <dbReference type="ARBA" id="ARBA00022692"/>
    </source>
</evidence>
<proteinExistence type="predicted"/>
<feature type="domain" description="Leucine-rich repeat-containing N-terminal plant-type" evidence="11">
    <location>
        <begin position="1241"/>
        <end position="1254"/>
    </location>
</feature>
<dbReference type="Pfam" id="PF23598">
    <property type="entry name" value="LRR_14"/>
    <property type="match status" value="1"/>
</dbReference>
<name>A0ABD3PQY1_9STRA</name>
<evidence type="ECO:0000313" key="14">
    <source>
        <dbReference type="Proteomes" id="UP001530315"/>
    </source>
</evidence>
<keyword evidence="9" id="KW-0325">Glycoprotein</keyword>
<gene>
    <name evidence="13" type="ORF">ACHAW5_001859</name>
</gene>
<keyword evidence="3" id="KW-0812">Transmembrane</keyword>
<feature type="domain" description="Leucine-rich repeat-containing N-terminal plant-type" evidence="11">
    <location>
        <begin position="1983"/>
        <end position="1998"/>
    </location>
</feature>
<feature type="domain" description="Disease resistance R13L4/SHOC-2-like LRR" evidence="12">
    <location>
        <begin position="1299"/>
        <end position="1471"/>
    </location>
</feature>
<comment type="caution">
    <text evidence="13">The sequence shown here is derived from an EMBL/GenBank/DDBJ whole genome shotgun (WGS) entry which is preliminary data.</text>
</comment>
<dbReference type="EMBL" id="JALLAZ020000635">
    <property type="protein sequence ID" value="KAL3790509.1"/>
    <property type="molecule type" value="Genomic_DNA"/>
</dbReference>
<dbReference type="InterPro" id="IPR003591">
    <property type="entry name" value="Leu-rich_rpt_typical-subtyp"/>
</dbReference>
<feature type="domain" description="Leucine-rich repeat-containing N-terminal plant-type" evidence="11">
    <location>
        <begin position="43"/>
        <end position="83"/>
    </location>
</feature>
<keyword evidence="14" id="KW-1185">Reference proteome</keyword>
<sequence length="2314" mass="252663">MKFRLKPAHRRGHGIGGIVFDSIASLACLSSLFALPPAVSALDEKEILYHVYANLNGDNWEKKWDVDSSDVCSESSYPGVICNSAGKVTEIHLKDNNLAGSVSPYVYTLPHLKHLDFSKNRITSAGFDRIDVVMEEDDDIADVEVIELTNNLVASVKGVSKLAGSLTGLHMTFNNLKGTMPSELFELPLLEILAVSENELTGTIDNRLGDLTNLMEFYCYGNKLTGTIPSEIGQLTKMQIITFSENQLTGPLPAEIKNMGNLQTFSVHNNDPDTGAHTGKLPHFDTHPYLNEIYLDGNAFTGTIPHNFLNAFNGSEGETVTIGLENNDLTGTIPGELIRFDSLVLNVVGNKIEGYGPKICDDGSNDEKINGWMNGMVELFGCDAIMCPVDTYSDTGRQEETQTPCEPCGSGTNGLMGATTCDGDIQIVNSTADELEILVEFYLALNGPQWIDDGGWSSFAEMESPADLTLPSYQILRGDGFACTNLTGVACDEDGSIIEIALSNNGMEGLVPSSFFDLPNLKELDLSGNEIRLDRDFGFGDIGKAVKLRKADLSSNDIQKFSGIGKATSLEELVVNDAYFFSAIDTELYQLTGLKVLEMKYSGLKGKITEGISALSILKELDLYGNELTGTIPTEIGLMTKLWHVDFSENDFSGHLPTDAIKKLLDLQKFHVHQSGKIGPGITGKLPSFKEQTLLHMLDLNSNSMTGSIPSDFLSGVENVDQFMAIDIGYNQLEGTVPGTLSRFTNMRFLAIKNYITKVSNDLCSLPGWFNGDVGKVIDAGGNGCDAILCPKGTFNVYGRATSGGDGECKSCPDGEYAGATGCIGITDESDDLEKRIIDKIFVETSGVNWVKKENWGTGPVCAYEGIKCMTTGDNINEGVEEINLAGFGLISNIPTEIYKLPYLKKLNISNNIVDLSFDGVADAENLEEIDMNFADLTSVEGISSAPSLKRLHISHNSFPKGKIPDELFSVHTLEVLDISYNGFSGTLPGDIVKLTLLQGFSAGGNDMTGTIPKEISQLSQLTSLVLSENRMSGEIPNELEEIAPLRILHLNGQRDFGGFTGKLPDFSTSQHLHEIDLSKNSLTGSIPNSFLAKVRNSSSHDDYAYDDIDLSSNQITGTVPADWDDFVGLFAYLAGNRITGVPSVLCDDDNEFMDCLVGNLTENKCDAILCPPGTSSPVGRQTEATVPCQPCPGETEEERLLQAPYYGMFACKSISEERGILEQLYGLIFKDTSDDTYWMTDHPICSWYGITCDDDTADSGVTEINLESNSLETDDPDTVSALFFALGSLKKLNIRGNDHLSLKLDNVWKPTQLESLHLSATGITSIVGIGMATNLKELHVTDNYMTGPFPEEIFNLTSMERLYLSFNKITGTLPTRIGELTNLREFYAYTNEMTGQIPTELGKLAELEYLVIGKNDFEGTLPTQLNNLVNLREFSVYYNTKMNGPILDFSKVTKLEKLDLEGNGFTGQIPSSFLNSLDADYIANSENEIILHLADNALTGEIPEGRLLYIANLYLDIVGNQITEVPPSFCKEDQSLWMNGKVGELQSANPCYAIACPVNTFSGTGRISDDDIECTACGSDEVASFVGSRACYRVETEITALKALYMATHGASWEENENWMDHTKPICTWYGVQCAGDSLDNHTITGIDLSDNSLNGTMPHEIWEIPSLTSLDVKNNSLFVHFTNIYKAKKLELLYISEIDIGSIDGIGKAPALKELHLTANDLTGELPADFFELADTLESLYSTLSTEFGRMTNLIDFYAYGNEFSGTIPAEFATLKKLKNFVVAENKLSGSIAEEFSYMPQLELFSAYRRQKPGPKLSGILPSFSNVPNLHGLYLDYNHLVGTIPSNFLKSSLNAELVTISHNILTGEVPLELAALNNLNIEMEGNKISSFDERFCENVLWMDGLVGDYGCDAIMCKPGFFSMYGRQNSTDSACQQCEVSANNTPSPYWGSTSCDLIMDDKEILELLYGATKGGNWHNNDNWLTTDDICTWYGVECRDGISVQAIRLGANNLDGTPPKQLFLLKQLHTLWLHSNPIVFNFEGIGKAQNLMDLRLDATGLSDTFGLGEAKNLIKLDLKYNQISGAFPSELLKLEKLESLSLTDNSMTGGLPVSFEKLTNLIELRLGSNMFSGELASFSDLGNLLLLDLSDNGLVGPIPDDFLSSISGRKPILVDLSSNSLSGKVPHHLDRLDQLVIFLRDNKFHTLPPTLCDSNNQGWNMREVEMFGCDAIMCPPRTANFHGRQSAANIPCMKCESNTDLYGQITCNGLLLEASLSFRLVLGPITTFITAALGGALDLVGVPGGGGVAFVLAI</sequence>
<dbReference type="InterPro" id="IPR013210">
    <property type="entry name" value="LRR_N_plant-typ"/>
</dbReference>
<evidence type="ECO:0000256" key="7">
    <source>
        <dbReference type="ARBA" id="ARBA00023136"/>
    </source>
</evidence>
<dbReference type="Gene3D" id="3.80.10.10">
    <property type="entry name" value="Ribonuclease Inhibitor"/>
    <property type="match status" value="7"/>
</dbReference>
<evidence type="ECO:0000256" key="9">
    <source>
        <dbReference type="ARBA" id="ARBA00023180"/>
    </source>
</evidence>
<evidence type="ECO:0000256" key="5">
    <source>
        <dbReference type="ARBA" id="ARBA00022737"/>
    </source>
</evidence>
<keyword evidence="5" id="KW-0677">Repeat</keyword>
<dbReference type="InterPro" id="IPR032675">
    <property type="entry name" value="LRR_dom_sf"/>
</dbReference>
<dbReference type="PANTHER" id="PTHR27000:SF775">
    <property type="entry name" value="PLANT INTRACELLULAR RAS-GROUP-RELATED LRR PROTEIN 3"/>
    <property type="match status" value="1"/>
</dbReference>
<dbReference type="SUPFAM" id="SSF52047">
    <property type="entry name" value="RNI-like"/>
    <property type="match status" value="1"/>
</dbReference>
<dbReference type="InterPro" id="IPR055414">
    <property type="entry name" value="LRR_R13L4/SHOC2-like"/>
</dbReference>
<evidence type="ECO:0000256" key="10">
    <source>
        <dbReference type="ARBA" id="ARBA00037847"/>
    </source>
</evidence>
<evidence type="ECO:0000259" key="12">
    <source>
        <dbReference type="Pfam" id="PF23598"/>
    </source>
</evidence>
<keyword evidence="6" id="KW-1133">Transmembrane helix</keyword>
<dbReference type="PANTHER" id="PTHR27000">
    <property type="entry name" value="LEUCINE-RICH REPEAT RECEPTOR-LIKE PROTEIN KINASE FAMILY PROTEIN-RELATED"/>
    <property type="match status" value="1"/>
</dbReference>
<evidence type="ECO:0000256" key="6">
    <source>
        <dbReference type="ARBA" id="ARBA00022989"/>
    </source>
</evidence>
<keyword evidence="8" id="KW-0675">Receptor</keyword>
<accession>A0ABD3PQY1</accession>
<evidence type="ECO:0000256" key="4">
    <source>
        <dbReference type="ARBA" id="ARBA00022729"/>
    </source>
</evidence>
<dbReference type="GO" id="GO:0012505">
    <property type="term" value="C:endomembrane system"/>
    <property type="evidence" value="ECO:0007669"/>
    <property type="project" value="UniProtKB-SubCell"/>
</dbReference>
<keyword evidence="2" id="KW-0433">Leucine-rich repeat</keyword>
<evidence type="ECO:0000256" key="8">
    <source>
        <dbReference type="ARBA" id="ARBA00023170"/>
    </source>
</evidence>
<dbReference type="GO" id="GO:0005886">
    <property type="term" value="C:plasma membrane"/>
    <property type="evidence" value="ECO:0007669"/>
    <property type="project" value="UniProtKB-SubCell"/>
</dbReference>
<evidence type="ECO:0000313" key="13">
    <source>
        <dbReference type="EMBL" id="KAL3790509.1"/>
    </source>
</evidence>
<dbReference type="Pfam" id="PF13516">
    <property type="entry name" value="LRR_6"/>
    <property type="match status" value="2"/>
</dbReference>
<dbReference type="Pfam" id="PF08263">
    <property type="entry name" value="LRRNT_2"/>
    <property type="match status" value="4"/>
</dbReference>
<dbReference type="SMART" id="SM00365">
    <property type="entry name" value="LRR_SD22"/>
    <property type="match status" value="8"/>
</dbReference>
<dbReference type="FunFam" id="3.80.10.10:FF:000383">
    <property type="entry name" value="Leucine-rich repeat receptor protein kinase EMS1"/>
    <property type="match status" value="2"/>
</dbReference>
<reference evidence="13 14" key="1">
    <citation type="submission" date="2024-10" db="EMBL/GenBank/DDBJ databases">
        <title>Updated reference genomes for cyclostephanoid diatoms.</title>
        <authorList>
            <person name="Roberts W.R."/>
            <person name="Alverson A.J."/>
        </authorList>
    </citation>
    <scope>NUCLEOTIDE SEQUENCE [LARGE SCALE GENOMIC DNA]</scope>
    <source>
        <strain evidence="13 14">AJA276-08</strain>
    </source>
</reference>
<dbReference type="InterPro" id="IPR001611">
    <property type="entry name" value="Leu-rich_rpt"/>
</dbReference>
<comment type="subcellular location">
    <subcellularLocation>
        <location evidence="1">Cell membrane</location>
    </subcellularLocation>
    <subcellularLocation>
        <location evidence="10">Endomembrane system</location>
        <topology evidence="10">Single-pass membrane protein</topology>
    </subcellularLocation>
</comment>
<evidence type="ECO:0008006" key="15">
    <source>
        <dbReference type="Google" id="ProtNLM"/>
    </source>
</evidence>
<dbReference type="Pfam" id="PF00560">
    <property type="entry name" value="LRR_1"/>
    <property type="match status" value="3"/>
</dbReference>
<dbReference type="SMART" id="SM00369">
    <property type="entry name" value="LRR_TYP"/>
    <property type="match status" value="11"/>
</dbReference>
<evidence type="ECO:0000256" key="1">
    <source>
        <dbReference type="ARBA" id="ARBA00004236"/>
    </source>
</evidence>
<evidence type="ECO:0000256" key="2">
    <source>
        <dbReference type="ARBA" id="ARBA00022614"/>
    </source>
</evidence>
<protein>
    <recommendedName>
        <fullName evidence="15">L domain-like protein</fullName>
    </recommendedName>
</protein>
<dbReference type="SUPFAM" id="SSF52058">
    <property type="entry name" value="L domain-like"/>
    <property type="match status" value="5"/>
</dbReference>
<feature type="domain" description="Leucine-rich repeat-containing N-terminal plant-type" evidence="11">
    <location>
        <begin position="1618"/>
        <end position="1635"/>
    </location>
</feature>